<dbReference type="Pfam" id="PF00512">
    <property type="entry name" value="HisKA"/>
    <property type="match status" value="1"/>
</dbReference>
<dbReference type="InterPro" id="IPR003594">
    <property type="entry name" value="HATPase_dom"/>
</dbReference>
<name>A0A1D8AW36_9BACT</name>
<dbReference type="InterPro" id="IPR011006">
    <property type="entry name" value="CheY-like_superfamily"/>
</dbReference>
<dbReference type="InterPro" id="IPR001789">
    <property type="entry name" value="Sig_transdc_resp-reg_receiver"/>
</dbReference>
<dbReference type="InterPro" id="IPR003661">
    <property type="entry name" value="HisK_dim/P_dom"/>
</dbReference>
<dbReference type="SUPFAM" id="SSF55874">
    <property type="entry name" value="ATPase domain of HSP90 chaperone/DNA topoisomerase II/histidine kinase"/>
    <property type="match status" value="1"/>
</dbReference>
<keyword evidence="6" id="KW-0418">Kinase</keyword>
<reference evidence="14 15" key="1">
    <citation type="submission" date="2016-06" db="EMBL/GenBank/DDBJ databases">
        <title>Three novel species with peptidoglycan cell walls form the new genus Lacunisphaera gen. nov. in the family Opitutaceae of the verrucomicrobial subdivision 4.</title>
        <authorList>
            <person name="Rast P."/>
            <person name="Gloeckner I."/>
            <person name="Jogler M."/>
            <person name="Boedeker C."/>
            <person name="Jeske O."/>
            <person name="Wiegand S."/>
            <person name="Reinhardt R."/>
            <person name="Schumann P."/>
            <person name="Rohde M."/>
            <person name="Spring S."/>
            <person name="Gloeckner F.O."/>
            <person name="Jogler C."/>
        </authorList>
    </citation>
    <scope>NUCLEOTIDE SEQUENCE [LARGE SCALE GENOMIC DNA]</scope>
    <source>
        <strain evidence="14 15">IG16b</strain>
    </source>
</reference>
<keyword evidence="7" id="KW-0067">ATP-binding</keyword>
<dbReference type="InterPro" id="IPR036097">
    <property type="entry name" value="HisK_dim/P_sf"/>
</dbReference>
<protein>
    <recommendedName>
        <fullName evidence="2">histidine kinase</fullName>
        <ecNumber evidence="2">2.7.13.3</ecNumber>
    </recommendedName>
</protein>
<keyword evidence="15" id="KW-1185">Reference proteome</keyword>
<dbReference type="EC" id="2.7.13.3" evidence="2"/>
<evidence type="ECO:0000256" key="6">
    <source>
        <dbReference type="ARBA" id="ARBA00022777"/>
    </source>
</evidence>
<dbReference type="Gene3D" id="3.30.565.10">
    <property type="entry name" value="Histidine kinase-like ATPase, C-terminal domain"/>
    <property type="match status" value="1"/>
</dbReference>
<dbReference type="SUPFAM" id="SSF47384">
    <property type="entry name" value="Homodimeric domain of signal transducing histidine kinase"/>
    <property type="match status" value="1"/>
</dbReference>
<dbReference type="CDD" id="cd00156">
    <property type="entry name" value="REC"/>
    <property type="match status" value="1"/>
</dbReference>
<sequence length="817" mass="89295">MALEATLTSIWDYDVAANRVQLDGNWSRMLGGPPGETVTPIRELLARVHPDDRRRATKASFDCIAGRTAEYSQEYRFRDQQGEWLWVHSRGRVTGHDEQGRASRMIGTNIDVTQRKATELAASRQLEFLQALNQTTLELMERRSRAAILEALAGHAAPLLEATQVEVALVEGDELVTHAYGGARPTRGGQRAGRREAALSWQAIDAREPVIRHGLIAGAEPAPQYRQAGFQAIALFPILHGPRCLGVLGFMREADQCFNAEDRQKGVLLAQLAALAIHNASVYEDAIQVTEAKTAALRESEQLYRSLVESVSQGNYIADRRSIFTYCNPAMYVLGDFAPGELVGQSSFRLVAEEDRPQVMAKYRQWINDPSIRHVTCEFRVVAKHGRQFWVEQNTDFVRDANGRVLEGRNMLRDISERKEAEAALRRSEAQLRQAQKMESLGTLAGGIAHDFNNILTGILGFTQLSLADLEPGHAAVPWLEGVMKSGERAKGLVQQILTFSRKTESSRSPVRLQSVAHESLDLLRSTLPAMVRLESHLDPGCAAVLADPTEIHQVILNLCTNAWHALPEAGGTIQVTLAEYAVDLAFAADHQPLQPGPHLRLAVEDNGAGMEAETLERIFEPFFTTKEAGKGTGLGLAVVHSVVHAHGGAIRVHSTPGRGTLFEIFLPTLPPAEAPAPAGAPADLPGGRGERVLVVDDEPDSGTVITRLIEKLGYQATYCGEPFQALALLYTNPFDMLVTDLAMPGLPGDELARQALVRRPELPVLLLSGFIEPGKQAKLRQIGVREILDKPPALAELAGALHRCLNGQVTKPAAPH</sequence>
<evidence type="ECO:0000256" key="1">
    <source>
        <dbReference type="ARBA" id="ARBA00000085"/>
    </source>
</evidence>
<evidence type="ECO:0000313" key="15">
    <source>
        <dbReference type="Proteomes" id="UP000095228"/>
    </source>
</evidence>
<evidence type="ECO:0000256" key="8">
    <source>
        <dbReference type="ARBA" id="ARBA00023012"/>
    </source>
</evidence>
<dbReference type="CDD" id="cd00082">
    <property type="entry name" value="HisKA"/>
    <property type="match status" value="1"/>
</dbReference>
<dbReference type="InterPro" id="IPR000014">
    <property type="entry name" value="PAS"/>
</dbReference>
<keyword evidence="8" id="KW-0902">Two-component regulatory system</keyword>
<evidence type="ECO:0000259" key="10">
    <source>
        <dbReference type="PROSITE" id="PS50109"/>
    </source>
</evidence>
<dbReference type="InterPro" id="IPR004358">
    <property type="entry name" value="Sig_transdc_His_kin-like_C"/>
</dbReference>
<dbReference type="SMART" id="SM00091">
    <property type="entry name" value="PAS"/>
    <property type="match status" value="1"/>
</dbReference>
<feature type="domain" description="PAS" evidence="12">
    <location>
        <begin position="300"/>
        <end position="370"/>
    </location>
</feature>
<dbReference type="RefSeq" id="WP_069962281.1">
    <property type="nucleotide sequence ID" value="NZ_CP016094.1"/>
</dbReference>
<dbReference type="SMART" id="SM00448">
    <property type="entry name" value="REC"/>
    <property type="match status" value="1"/>
</dbReference>
<dbReference type="InterPro" id="IPR000700">
    <property type="entry name" value="PAS-assoc_C"/>
</dbReference>
<dbReference type="InterPro" id="IPR005467">
    <property type="entry name" value="His_kinase_dom"/>
</dbReference>
<evidence type="ECO:0000256" key="9">
    <source>
        <dbReference type="PROSITE-ProRule" id="PRU00169"/>
    </source>
</evidence>
<dbReference type="Pfam" id="PF00072">
    <property type="entry name" value="Response_reg"/>
    <property type="match status" value="1"/>
</dbReference>
<accession>A0A1D8AW36</accession>
<dbReference type="Gene3D" id="1.10.287.130">
    <property type="match status" value="1"/>
</dbReference>
<dbReference type="PATRIC" id="fig|1838286.3.peg.2181"/>
<dbReference type="PROSITE" id="PS50113">
    <property type="entry name" value="PAC"/>
    <property type="match status" value="2"/>
</dbReference>
<dbReference type="SMART" id="SM00065">
    <property type="entry name" value="GAF"/>
    <property type="match status" value="1"/>
</dbReference>
<dbReference type="Gene3D" id="3.30.450.40">
    <property type="match status" value="1"/>
</dbReference>
<keyword evidence="4" id="KW-0808">Transferase</keyword>
<dbReference type="InterPro" id="IPR035965">
    <property type="entry name" value="PAS-like_dom_sf"/>
</dbReference>
<dbReference type="Proteomes" id="UP000095228">
    <property type="component" value="Chromosome"/>
</dbReference>
<evidence type="ECO:0000259" key="11">
    <source>
        <dbReference type="PROSITE" id="PS50110"/>
    </source>
</evidence>
<dbReference type="InterPro" id="IPR036890">
    <property type="entry name" value="HATPase_C_sf"/>
</dbReference>
<dbReference type="PROSITE" id="PS50112">
    <property type="entry name" value="PAS"/>
    <property type="match status" value="1"/>
</dbReference>
<dbReference type="CDD" id="cd00130">
    <property type="entry name" value="PAS"/>
    <property type="match status" value="2"/>
</dbReference>
<dbReference type="Gene3D" id="3.40.50.2300">
    <property type="match status" value="1"/>
</dbReference>
<dbReference type="SUPFAM" id="SSF55781">
    <property type="entry name" value="GAF domain-like"/>
    <property type="match status" value="1"/>
</dbReference>
<dbReference type="InterPro" id="IPR013655">
    <property type="entry name" value="PAS_fold_3"/>
</dbReference>
<dbReference type="KEGG" id="obg:Verru16b_02169"/>
<dbReference type="STRING" id="1838286.Verru16b_02169"/>
<dbReference type="OrthoDB" id="9784397at2"/>
<dbReference type="SMART" id="SM00086">
    <property type="entry name" value="PAC"/>
    <property type="match status" value="2"/>
</dbReference>
<dbReference type="Pfam" id="PF08447">
    <property type="entry name" value="PAS_3"/>
    <property type="match status" value="2"/>
</dbReference>
<evidence type="ECO:0000256" key="5">
    <source>
        <dbReference type="ARBA" id="ARBA00022741"/>
    </source>
</evidence>
<dbReference type="GO" id="GO:0000155">
    <property type="term" value="F:phosphorelay sensor kinase activity"/>
    <property type="evidence" value="ECO:0007669"/>
    <property type="project" value="InterPro"/>
</dbReference>
<evidence type="ECO:0000313" key="14">
    <source>
        <dbReference type="EMBL" id="AOS45093.1"/>
    </source>
</evidence>
<evidence type="ECO:0000259" key="13">
    <source>
        <dbReference type="PROSITE" id="PS50113"/>
    </source>
</evidence>
<comment type="catalytic activity">
    <reaction evidence="1">
        <text>ATP + protein L-histidine = ADP + protein N-phospho-L-histidine.</text>
        <dbReference type="EC" id="2.7.13.3"/>
    </reaction>
</comment>
<feature type="domain" description="PAC" evidence="13">
    <location>
        <begin position="375"/>
        <end position="427"/>
    </location>
</feature>
<dbReference type="SUPFAM" id="SSF55785">
    <property type="entry name" value="PYP-like sensor domain (PAS domain)"/>
    <property type="match status" value="2"/>
</dbReference>
<dbReference type="PANTHER" id="PTHR43065">
    <property type="entry name" value="SENSOR HISTIDINE KINASE"/>
    <property type="match status" value="1"/>
</dbReference>
<feature type="modified residue" description="4-aspartylphosphate" evidence="9">
    <location>
        <position position="741"/>
    </location>
</feature>
<dbReference type="Gene3D" id="3.30.450.20">
    <property type="entry name" value="PAS domain"/>
    <property type="match status" value="2"/>
</dbReference>
<feature type="domain" description="PAC" evidence="13">
    <location>
        <begin position="71"/>
        <end position="124"/>
    </location>
</feature>
<dbReference type="GO" id="GO:0005524">
    <property type="term" value="F:ATP binding"/>
    <property type="evidence" value="ECO:0007669"/>
    <property type="project" value="UniProtKB-KW"/>
</dbReference>
<evidence type="ECO:0000256" key="4">
    <source>
        <dbReference type="ARBA" id="ARBA00022679"/>
    </source>
</evidence>
<evidence type="ECO:0000256" key="3">
    <source>
        <dbReference type="ARBA" id="ARBA00022553"/>
    </source>
</evidence>
<dbReference type="PROSITE" id="PS50110">
    <property type="entry name" value="RESPONSE_REGULATORY"/>
    <property type="match status" value="1"/>
</dbReference>
<gene>
    <name evidence="14" type="ORF">Verru16b_02169</name>
</gene>
<dbReference type="AlphaFoldDB" id="A0A1D8AW36"/>
<dbReference type="NCBIfam" id="TIGR00229">
    <property type="entry name" value="sensory_box"/>
    <property type="match status" value="1"/>
</dbReference>
<dbReference type="InterPro" id="IPR029016">
    <property type="entry name" value="GAF-like_dom_sf"/>
</dbReference>
<dbReference type="Pfam" id="PF02518">
    <property type="entry name" value="HATPase_c"/>
    <property type="match status" value="1"/>
</dbReference>
<dbReference type="SMART" id="SM00387">
    <property type="entry name" value="HATPase_c"/>
    <property type="match status" value="1"/>
</dbReference>
<dbReference type="InterPro" id="IPR001610">
    <property type="entry name" value="PAC"/>
</dbReference>
<dbReference type="SMART" id="SM00388">
    <property type="entry name" value="HisKA"/>
    <property type="match status" value="1"/>
</dbReference>
<feature type="domain" description="Response regulatory" evidence="11">
    <location>
        <begin position="692"/>
        <end position="806"/>
    </location>
</feature>
<evidence type="ECO:0000259" key="12">
    <source>
        <dbReference type="PROSITE" id="PS50112"/>
    </source>
</evidence>
<dbReference type="PANTHER" id="PTHR43065:SF46">
    <property type="entry name" value="C4-DICARBOXYLATE TRANSPORT SENSOR PROTEIN DCTB"/>
    <property type="match status" value="1"/>
</dbReference>
<dbReference type="SUPFAM" id="SSF52172">
    <property type="entry name" value="CheY-like"/>
    <property type="match status" value="1"/>
</dbReference>
<dbReference type="InterPro" id="IPR003018">
    <property type="entry name" value="GAF"/>
</dbReference>
<dbReference type="Pfam" id="PF13185">
    <property type="entry name" value="GAF_2"/>
    <property type="match status" value="1"/>
</dbReference>
<keyword evidence="3 9" id="KW-0597">Phosphoprotein</keyword>
<keyword evidence="5" id="KW-0547">Nucleotide-binding</keyword>
<dbReference type="EMBL" id="CP016094">
    <property type="protein sequence ID" value="AOS45093.1"/>
    <property type="molecule type" value="Genomic_DNA"/>
</dbReference>
<organism evidence="14 15">
    <name type="scientific">Lacunisphaera limnophila</name>
    <dbReference type="NCBI Taxonomy" id="1838286"/>
    <lineage>
        <taxon>Bacteria</taxon>
        <taxon>Pseudomonadati</taxon>
        <taxon>Verrucomicrobiota</taxon>
        <taxon>Opitutia</taxon>
        <taxon>Opitutales</taxon>
        <taxon>Opitutaceae</taxon>
        <taxon>Lacunisphaera</taxon>
    </lineage>
</organism>
<dbReference type="PROSITE" id="PS50109">
    <property type="entry name" value="HIS_KIN"/>
    <property type="match status" value="1"/>
</dbReference>
<dbReference type="PRINTS" id="PR00344">
    <property type="entry name" value="BCTRLSENSOR"/>
</dbReference>
<evidence type="ECO:0000256" key="2">
    <source>
        <dbReference type="ARBA" id="ARBA00012438"/>
    </source>
</evidence>
<feature type="domain" description="Histidine kinase" evidence="10">
    <location>
        <begin position="447"/>
        <end position="671"/>
    </location>
</feature>
<proteinExistence type="predicted"/>
<evidence type="ECO:0000256" key="7">
    <source>
        <dbReference type="ARBA" id="ARBA00022840"/>
    </source>
</evidence>